<dbReference type="NCBIfam" id="TIGR01845">
    <property type="entry name" value="outer_NodT"/>
    <property type="match status" value="1"/>
</dbReference>
<feature type="signal peptide" evidence="2">
    <location>
        <begin position="1"/>
        <end position="20"/>
    </location>
</feature>
<dbReference type="PANTHER" id="PTHR30203:SF32">
    <property type="entry name" value="CATION EFFLUX SYSTEM PROTEIN CUSC"/>
    <property type="match status" value="1"/>
</dbReference>
<comment type="similarity">
    <text evidence="1 2">Belongs to the outer membrane factor (OMF) (TC 1.B.17) family.</text>
</comment>
<evidence type="ECO:0000313" key="3">
    <source>
        <dbReference type="EMBL" id="SNS58261.1"/>
    </source>
</evidence>
<protein>
    <submittedName>
        <fullName evidence="3">Outer membrane protein, multidrug efflux system</fullName>
    </submittedName>
</protein>
<evidence type="ECO:0000313" key="4">
    <source>
        <dbReference type="Proteomes" id="UP000198281"/>
    </source>
</evidence>
<dbReference type="RefSeq" id="WP_089219569.1">
    <property type="nucleotide sequence ID" value="NZ_FZOS01000009.1"/>
</dbReference>
<dbReference type="Gene3D" id="1.20.1600.10">
    <property type="entry name" value="Outer membrane efflux proteins (OEP)"/>
    <property type="match status" value="1"/>
</dbReference>
<dbReference type="EMBL" id="FZOS01000009">
    <property type="protein sequence ID" value="SNS58261.1"/>
    <property type="molecule type" value="Genomic_DNA"/>
</dbReference>
<dbReference type="InterPro" id="IPR003423">
    <property type="entry name" value="OMP_efflux"/>
</dbReference>
<dbReference type="PROSITE" id="PS51257">
    <property type="entry name" value="PROKAR_LIPOPROTEIN"/>
    <property type="match status" value="1"/>
</dbReference>
<keyword evidence="2" id="KW-0449">Lipoprotein</keyword>
<evidence type="ECO:0000256" key="1">
    <source>
        <dbReference type="ARBA" id="ARBA00007613"/>
    </source>
</evidence>
<name>A0A239FN57_9SPHN</name>
<dbReference type="AlphaFoldDB" id="A0A239FN57"/>
<proteinExistence type="inferred from homology"/>
<dbReference type="GO" id="GO:0015562">
    <property type="term" value="F:efflux transmembrane transporter activity"/>
    <property type="evidence" value="ECO:0007669"/>
    <property type="project" value="InterPro"/>
</dbReference>
<keyword evidence="2" id="KW-0472">Membrane</keyword>
<dbReference type="Gene3D" id="2.20.200.10">
    <property type="entry name" value="Outer membrane efflux proteins (OEP)"/>
    <property type="match status" value="1"/>
</dbReference>
<dbReference type="PANTHER" id="PTHR30203">
    <property type="entry name" value="OUTER MEMBRANE CATION EFFLUX PROTEIN"/>
    <property type="match status" value="1"/>
</dbReference>
<evidence type="ECO:0000256" key="2">
    <source>
        <dbReference type="RuleBase" id="RU362097"/>
    </source>
</evidence>
<dbReference type="Pfam" id="PF02321">
    <property type="entry name" value="OEP"/>
    <property type="match status" value="2"/>
</dbReference>
<keyword evidence="2" id="KW-0564">Palmitate</keyword>
<keyword evidence="2" id="KW-1134">Transmembrane beta strand</keyword>
<dbReference type="OrthoDB" id="7181739at2"/>
<dbReference type="SUPFAM" id="SSF56954">
    <property type="entry name" value="Outer membrane efflux proteins (OEP)"/>
    <property type="match status" value="1"/>
</dbReference>
<comment type="subcellular location">
    <subcellularLocation>
        <location evidence="2">Cell membrane</location>
        <topology evidence="2">Lipid-anchor</topology>
    </subcellularLocation>
</comment>
<dbReference type="InterPro" id="IPR010131">
    <property type="entry name" value="MdtP/NodT-like"/>
</dbReference>
<accession>A0A239FN57</accession>
<feature type="chain" id="PRO_5011811912" evidence="2">
    <location>
        <begin position="21"/>
        <end position="478"/>
    </location>
</feature>
<dbReference type="GO" id="GO:0005886">
    <property type="term" value="C:plasma membrane"/>
    <property type="evidence" value="ECO:0007669"/>
    <property type="project" value="UniProtKB-SubCell"/>
</dbReference>
<gene>
    <name evidence="3" type="ORF">SAMN06295912_109130</name>
</gene>
<reference evidence="4" key="1">
    <citation type="submission" date="2017-06" db="EMBL/GenBank/DDBJ databases">
        <authorList>
            <person name="Varghese N."/>
            <person name="Submissions S."/>
        </authorList>
    </citation>
    <scope>NUCLEOTIDE SEQUENCE [LARGE SCALE GENOMIC DNA]</scope>
    <source>
        <strain evidence="4">LNB2</strain>
    </source>
</reference>
<organism evidence="3 4">
    <name type="scientific">Edaphosphingomonas laterariae</name>
    <dbReference type="NCBI Taxonomy" id="861865"/>
    <lineage>
        <taxon>Bacteria</taxon>
        <taxon>Pseudomonadati</taxon>
        <taxon>Pseudomonadota</taxon>
        <taxon>Alphaproteobacteria</taxon>
        <taxon>Sphingomonadales</taxon>
        <taxon>Rhizorhabdaceae</taxon>
        <taxon>Edaphosphingomonas</taxon>
    </lineage>
</organism>
<keyword evidence="2" id="KW-0732">Signal</keyword>
<sequence>MFKRSALRFAVPLALATALAGCSMAPKHVRPPFPAAESYPVDYLPDAGSRMATEIGWQDFFTDPRLQAVIEMALENNRDLRISVARIQEARGQYRIEGAARLPQVDVGGSAARARTNTAPFEIPGVGTVGGAATADRYDVQVGVTAFELDFWGRVASLSEAARANYLSTVAAERAFRLSLIRDVAINYLQAREQAERIALAERTLASRKEGLRIARLRLDAGVTSALDYRQAETLLTQAETELANLRLARAQTRNFSYVLIGQPVPENLPEALPMARQGIIRDIGPGLPSDLLNNRPDILAAEEQLRAARANVGAARAAFFPTISLTGSAGFASTELDGLFDDDGFVWSFGPSISLPIFDWGRTKGNLTVAEARENIAVATYEKTIQTAFREVADALAGRRYLADQVAAQERAAAAQRQLAELARSRYLNGVAQYIEVLDAERNLFSAEQTLIQLRRAELTNLVSLYVALGGGLTPRE</sequence>
<keyword evidence="4" id="KW-1185">Reference proteome</keyword>
<dbReference type="Proteomes" id="UP000198281">
    <property type="component" value="Unassembled WGS sequence"/>
</dbReference>
<keyword evidence="2" id="KW-0812">Transmembrane</keyword>